<organism evidence="5">
    <name type="scientific">Homalodisca liturata</name>
    <dbReference type="NCBI Taxonomy" id="320908"/>
    <lineage>
        <taxon>Eukaryota</taxon>
        <taxon>Metazoa</taxon>
        <taxon>Ecdysozoa</taxon>
        <taxon>Arthropoda</taxon>
        <taxon>Hexapoda</taxon>
        <taxon>Insecta</taxon>
        <taxon>Pterygota</taxon>
        <taxon>Neoptera</taxon>
        <taxon>Paraneoptera</taxon>
        <taxon>Hemiptera</taxon>
        <taxon>Auchenorrhyncha</taxon>
        <taxon>Membracoidea</taxon>
        <taxon>Cicadellidae</taxon>
        <taxon>Cicadellinae</taxon>
        <taxon>Proconiini</taxon>
        <taxon>Homalodisca</taxon>
    </lineage>
</organism>
<protein>
    <recommendedName>
        <fullName evidence="6">AB hydrolase-1 domain-containing protein</fullName>
    </recommendedName>
</protein>
<dbReference type="SUPFAM" id="SSF53474">
    <property type="entry name" value="alpha/beta-Hydrolases"/>
    <property type="match status" value="1"/>
</dbReference>
<feature type="active site" description="Charge relay system" evidence="4">
    <location>
        <position position="188"/>
    </location>
</feature>
<dbReference type="InterPro" id="IPR012020">
    <property type="entry name" value="ABHD4"/>
</dbReference>
<sequence length="393" mass="43832">MVIWCFGSLFGAVFFLTYYMRNVVKRPLLLNSSGKFRTFLESNVTLTRRKFWPTVWCFESRAQTVISSLVRGQVLPDIQYTREILRLKDGGEVALDWRSPTGASDDTPVVVILPGLTGGSQTDYVKGLVLKCHKTRIRAVVFNNRGIGGITLKTPRTYCGSNFEDLSEVLEHVGVTYPTALVGAVGISMGGLILGNYLAGKGEEATKRLSAAMLISVPWDVFKGTESIERPILNRLLNYHLAGCLCKVLAGVREVVEPAGCGDIDNCLKSSSIREFDSNFTSKQFGYKDVTDYYNHATLHNKLHKICLPTLCLSAGDDPFQPFEAIPVDAANNSDHVAIVVTARGGHIGFMEGLWPFHQDQYMFELFAQFFESMFYRNGYKLLKSYNLAERIN</sequence>
<evidence type="ECO:0000313" key="5">
    <source>
        <dbReference type="EMBL" id="JAS81260.1"/>
    </source>
</evidence>
<accession>A0A1B6I2Y7</accession>
<dbReference type="GO" id="GO:0051793">
    <property type="term" value="P:medium-chain fatty acid catabolic process"/>
    <property type="evidence" value="ECO:0007669"/>
    <property type="project" value="TreeGrafter"/>
</dbReference>
<evidence type="ECO:0008006" key="6">
    <source>
        <dbReference type="Google" id="ProtNLM"/>
    </source>
</evidence>
<dbReference type="InterPro" id="IPR000952">
    <property type="entry name" value="AB_hydrolase_4_CS"/>
</dbReference>
<evidence type="ECO:0000256" key="1">
    <source>
        <dbReference type="ARBA" id="ARBA00010884"/>
    </source>
</evidence>
<feature type="active site" description="Charge relay system" evidence="4">
    <location>
        <position position="318"/>
    </location>
</feature>
<dbReference type="GO" id="GO:0047372">
    <property type="term" value="F:monoacylglycerol lipase activity"/>
    <property type="evidence" value="ECO:0007669"/>
    <property type="project" value="TreeGrafter"/>
</dbReference>
<dbReference type="AlphaFoldDB" id="A0A1B6I2Y7"/>
<evidence type="ECO:0000256" key="3">
    <source>
        <dbReference type="ARBA" id="ARBA00022801"/>
    </source>
</evidence>
<comment type="similarity">
    <text evidence="1">Belongs to the AB hydrolase superfamily. AB hydrolase 4 family.</text>
</comment>
<evidence type="ECO:0000256" key="4">
    <source>
        <dbReference type="PIRSR" id="PIRSR005211-1"/>
    </source>
</evidence>
<dbReference type="Gene3D" id="3.40.50.1820">
    <property type="entry name" value="alpha/beta hydrolase"/>
    <property type="match status" value="1"/>
</dbReference>
<evidence type="ECO:0000256" key="2">
    <source>
        <dbReference type="ARBA" id="ARBA00022487"/>
    </source>
</evidence>
<dbReference type="EMBL" id="GECU01026446">
    <property type="protein sequence ID" value="JAS81260.1"/>
    <property type="molecule type" value="Transcribed_RNA"/>
</dbReference>
<dbReference type="GO" id="GO:0051792">
    <property type="term" value="P:medium-chain fatty acid biosynthetic process"/>
    <property type="evidence" value="ECO:0007669"/>
    <property type="project" value="TreeGrafter"/>
</dbReference>
<gene>
    <name evidence="5" type="ORF">g.15078</name>
</gene>
<dbReference type="GO" id="GO:0008126">
    <property type="term" value="F:acetylesterase activity"/>
    <property type="evidence" value="ECO:0007669"/>
    <property type="project" value="TreeGrafter"/>
</dbReference>
<dbReference type="PANTHER" id="PTHR10794:SF63">
    <property type="entry name" value="ALPHA_BETA HYDROLASE 1, ISOFORM A"/>
    <property type="match status" value="1"/>
</dbReference>
<proteinExistence type="inferred from homology"/>
<keyword evidence="2" id="KW-0719">Serine esterase</keyword>
<dbReference type="InterPro" id="IPR029058">
    <property type="entry name" value="AB_hydrolase_fold"/>
</dbReference>
<dbReference type="PIRSF" id="PIRSF005211">
    <property type="entry name" value="Ab_hydro_YheT"/>
    <property type="match status" value="1"/>
</dbReference>
<dbReference type="PANTHER" id="PTHR10794">
    <property type="entry name" value="ABHYDROLASE DOMAIN-CONTAINING PROTEIN"/>
    <property type="match status" value="1"/>
</dbReference>
<feature type="active site" description="Charge relay system" evidence="4">
    <location>
        <position position="347"/>
    </location>
</feature>
<name>A0A1B6I2Y7_9HEMI</name>
<keyword evidence="3" id="KW-0378">Hydrolase</keyword>
<dbReference type="PROSITE" id="PS01133">
    <property type="entry name" value="UPF0017"/>
    <property type="match status" value="1"/>
</dbReference>
<reference evidence="5" key="1">
    <citation type="submission" date="2015-11" db="EMBL/GenBank/DDBJ databases">
        <title>De novo transcriptome assembly of four potential Pierce s Disease insect vectors from Arizona vineyards.</title>
        <authorList>
            <person name="Tassone E.E."/>
        </authorList>
    </citation>
    <scope>NUCLEOTIDE SEQUENCE</scope>
</reference>
<dbReference type="InterPro" id="IPR050960">
    <property type="entry name" value="AB_hydrolase_4_sf"/>
</dbReference>